<organism evidence="3 4">
    <name type="scientific">Marixanthomonas ophiurae</name>
    <dbReference type="NCBI Taxonomy" id="387659"/>
    <lineage>
        <taxon>Bacteria</taxon>
        <taxon>Pseudomonadati</taxon>
        <taxon>Bacteroidota</taxon>
        <taxon>Flavobacteriia</taxon>
        <taxon>Flavobacteriales</taxon>
        <taxon>Flavobacteriaceae</taxon>
        <taxon>Marixanthomonas</taxon>
    </lineage>
</organism>
<evidence type="ECO:0000259" key="2">
    <source>
        <dbReference type="Pfam" id="PF00534"/>
    </source>
</evidence>
<keyword evidence="1 3" id="KW-0808">Transferase</keyword>
<keyword evidence="4" id="KW-1185">Reference proteome</keyword>
<dbReference type="RefSeq" id="WP_117159925.1">
    <property type="nucleotide sequence ID" value="NZ_QVID01000002.1"/>
</dbReference>
<accession>A0A3E1Q767</accession>
<reference evidence="3 4" key="1">
    <citation type="journal article" date="2007" name="Int. J. Syst. Evol. Microbiol.">
        <title>Marixanthomonas ophiurae gen. nov., sp. nov., a marine bacterium of the family Flavobacteriaceae isolated from a deep-sea brittle star.</title>
        <authorList>
            <person name="Romanenko L.A."/>
            <person name="Uchino M."/>
            <person name="Frolova G.M."/>
            <person name="Mikhailov V.V."/>
        </authorList>
    </citation>
    <scope>NUCLEOTIDE SEQUENCE [LARGE SCALE GENOMIC DNA]</scope>
    <source>
        <strain evidence="3 4">KMM 3046</strain>
    </source>
</reference>
<dbReference type="GO" id="GO:0016757">
    <property type="term" value="F:glycosyltransferase activity"/>
    <property type="evidence" value="ECO:0007669"/>
    <property type="project" value="InterPro"/>
</dbReference>
<evidence type="ECO:0000313" key="3">
    <source>
        <dbReference type="EMBL" id="RFN57976.1"/>
    </source>
</evidence>
<gene>
    <name evidence="3" type="ORF">DZ858_12090</name>
</gene>
<evidence type="ECO:0000256" key="1">
    <source>
        <dbReference type="ARBA" id="ARBA00022679"/>
    </source>
</evidence>
<feature type="domain" description="Glycosyl transferase family 1" evidence="2">
    <location>
        <begin position="180"/>
        <end position="327"/>
    </location>
</feature>
<name>A0A3E1Q767_9FLAO</name>
<protein>
    <submittedName>
        <fullName evidence="3">Glycosyltransferase</fullName>
    </submittedName>
</protein>
<dbReference type="Gene3D" id="3.40.50.2000">
    <property type="entry name" value="Glycogen Phosphorylase B"/>
    <property type="match status" value="2"/>
</dbReference>
<sequence length="368" mass="41931">MIVILATQFTPAVKAGGPIKSLSGICNILSKDGYNYKVVTHNTDIDGSLLPPSGYVKGVDYLPAITIKGLIPYLKQANLIWINTLYSPTFSIFPLIGLFFIKNTTVLVSPRGQLLKGALSFKKRVYLVLFKFFLNISKHKIVIHFTNQQELDKSITTFKNFKTVIFNNPISGKVEKEIQINKTPSNFVLGFFGRVSPIKNIEFILKLLPTLGASFSCKIYGSIEDKPYKDRLDKLIETLDISEQVSFCGNYDSTTFAAKVQEVDLVVIPSFSENFCHVFFEAIEQRKIVIASDGLPWIEVNSRVKNTILALNEKKWVDRIIEIKKMKTDQYIEEQKELVSYYYSIYESVQNDTLKIFKNILEDNENKR</sequence>
<dbReference type="Proteomes" id="UP000261082">
    <property type="component" value="Unassembled WGS sequence"/>
</dbReference>
<proteinExistence type="predicted"/>
<dbReference type="InterPro" id="IPR001296">
    <property type="entry name" value="Glyco_trans_1"/>
</dbReference>
<dbReference type="PANTHER" id="PTHR46401:SF2">
    <property type="entry name" value="GLYCOSYLTRANSFERASE WBBK-RELATED"/>
    <property type="match status" value="1"/>
</dbReference>
<dbReference type="SUPFAM" id="SSF53756">
    <property type="entry name" value="UDP-Glycosyltransferase/glycogen phosphorylase"/>
    <property type="match status" value="1"/>
</dbReference>
<dbReference type="PANTHER" id="PTHR46401">
    <property type="entry name" value="GLYCOSYLTRANSFERASE WBBK-RELATED"/>
    <property type="match status" value="1"/>
</dbReference>
<dbReference type="Pfam" id="PF00534">
    <property type="entry name" value="Glycos_transf_1"/>
    <property type="match status" value="1"/>
</dbReference>
<dbReference type="AlphaFoldDB" id="A0A3E1Q767"/>
<evidence type="ECO:0000313" key="4">
    <source>
        <dbReference type="Proteomes" id="UP000261082"/>
    </source>
</evidence>
<dbReference type="EMBL" id="QVID01000002">
    <property type="protein sequence ID" value="RFN57976.1"/>
    <property type="molecule type" value="Genomic_DNA"/>
</dbReference>
<dbReference type="OrthoDB" id="9790710at2"/>
<comment type="caution">
    <text evidence="3">The sequence shown here is derived from an EMBL/GenBank/DDBJ whole genome shotgun (WGS) entry which is preliminary data.</text>
</comment>